<protein>
    <recommendedName>
        <fullName evidence="3">Phage protein</fullName>
    </recommendedName>
</protein>
<evidence type="ECO:0000313" key="1">
    <source>
        <dbReference type="EMBL" id="SYX86021.1"/>
    </source>
</evidence>
<dbReference type="AlphaFoldDB" id="A0A383RH73"/>
<dbReference type="NCBIfam" id="NF047561">
    <property type="entry name" value="orf58_phage_fam"/>
    <property type="match status" value="1"/>
</dbReference>
<dbReference type="Proteomes" id="UP000304148">
    <property type="component" value="Chromosome"/>
</dbReference>
<gene>
    <name evidence="1" type="ORF">PBLR_14443</name>
</gene>
<evidence type="ECO:0008006" key="3">
    <source>
        <dbReference type="Google" id="ProtNLM"/>
    </source>
</evidence>
<accession>A0A383RH73</accession>
<name>A0A383RH73_PAEAL</name>
<proteinExistence type="predicted"/>
<evidence type="ECO:0000313" key="2">
    <source>
        <dbReference type="Proteomes" id="UP000304148"/>
    </source>
</evidence>
<dbReference type="RefSeq" id="WP_138188000.1">
    <property type="nucleotide sequence ID" value="NZ_LS992241.1"/>
</dbReference>
<dbReference type="EMBL" id="LS992241">
    <property type="protein sequence ID" value="SYX86021.1"/>
    <property type="molecule type" value="Genomic_DNA"/>
</dbReference>
<reference evidence="2" key="1">
    <citation type="submission" date="2018-08" db="EMBL/GenBank/DDBJ databases">
        <authorList>
            <person name="Chevrot R."/>
        </authorList>
    </citation>
    <scope>NUCLEOTIDE SEQUENCE [LARGE SCALE GENOMIC DNA]</scope>
</reference>
<organism evidence="1 2">
    <name type="scientific">Paenibacillus alvei</name>
    <name type="common">Bacillus alvei</name>
    <dbReference type="NCBI Taxonomy" id="44250"/>
    <lineage>
        <taxon>Bacteria</taxon>
        <taxon>Bacillati</taxon>
        <taxon>Bacillota</taxon>
        <taxon>Bacilli</taxon>
        <taxon>Bacillales</taxon>
        <taxon>Paenibacillaceae</taxon>
        <taxon>Paenibacillus</taxon>
    </lineage>
</organism>
<sequence length="265" mass="29688">MEYLFNRGCEILIGGYRFNYGELTMNVHVDFDDNNEPNESTVELYNLSKHTLANIRTGMRVIVNAGYGKDLGTVLQGNIVEVRTKREQMDRVTTIQVKDDLTVSLYEMAHTYRPGTKASEIIHDLLGRAQIPHGAVQLGSNHSYMKGFVAKGDPVASIRRAARDCNTEVFTRQGKLYFKPLAGAGLEVTGIVRLSADSGLIDSPQSYEEDKVKGVRVTSLLNYRLHADAQLRLVSEDFDGVYRVKRGKHTISMDQFVTEVDLVKI</sequence>